<dbReference type="KEGG" id="tde:TDE_0147"/>
<evidence type="ECO:0000313" key="2">
    <source>
        <dbReference type="Proteomes" id="UP000008212"/>
    </source>
</evidence>
<dbReference type="STRING" id="243275.TDE_0147"/>
<dbReference type="AlphaFoldDB" id="Q73RE2"/>
<dbReference type="Proteomes" id="UP000008212">
    <property type="component" value="Chromosome"/>
</dbReference>
<organism evidence="1 2">
    <name type="scientific">Treponema denticola (strain ATCC 35405 / DSM 14222 / CIP 103919 / JCM 8153 / KCTC 15104)</name>
    <dbReference type="NCBI Taxonomy" id="243275"/>
    <lineage>
        <taxon>Bacteria</taxon>
        <taxon>Pseudomonadati</taxon>
        <taxon>Spirochaetota</taxon>
        <taxon>Spirochaetia</taxon>
        <taxon>Spirochaetales</taxon>
        <taxon>Treponemataceae</taxon>
        <taxon>Treponema</taxon>
    </lineage>
</organism>
<dbReference type="EMBL" id="AE017226">
    <property type="protein sequence ID" value="AAS10645.1"/>
    <property type="molecule type" value="Genomic_DNA"/>
</dbReference>
<accession>Q73RE2</accession>
<dbReference type="PATRIC" id="fig|243275.7.peg.145"/>
<evidence type="ECO:0000313" key="1">
    <source>
        <dbReference type="EMBL" id="AAS10645.1"/>
    </source>
</evidence>
<gene>
    <name evidence="1" type="ordered locus">TDE_0147</name>
</gene>
<sequence length="64" mass="7305">MNAAVNMTKTIKIKGFILLCIIPLHSPIEKNIIKQGITINDPVLENTKREEKRTIKKFSKNKSI</sequence>
<proteinExistence type="predicted"/>
<reference evidence="1 2" key="1">
    <citation type="journal article" date="2004" name="Proc. Natl. Acad. Sci. U.S.A.">
        <title>Comparison of the genome of the oral pathogen Treponema denticola with other spirochete genomes.</title>
        <authorList>
            <person name="Seshadri R."/>
            <person name="Myers G.S."/>
            <person name="Tettelin H."/>
            <person name="Eisen J.A."/>
            <person name="Heidelberg J.F."/>
            <person name="Dodson R.J."/>
            <person name="Davidsen T.M."/>
            <person name="DeBoy R.T."/>
            <person name="Fouts D.E."/>
            <person name="Haft D.H."/>
            <person name="Selengut J."/>
            <person name="Ren Q."/>
            <person name="Brinkac L.M."/>
            <person name="Madupu R."/>
            <person name="Kolonay J."/>
            <person name="Durkin S.A."/>
            <person name="Daugherty S.C."/>
            <person name="Shetty J."/>
            <person name="Shvartsbeyn A."/>
            <person name="Gebregeorgis E."/>
            <person name="Geer K."/>
            <person name="Tsegaye G."/>
            <person name="Malek J."/>
            <person name="Ayodeji B."/>
            <person name="Shatsman S."/>
            <person name="McLeod M.P."/>
            <person name="Smajs D."/>
            <person name="Howell J.K."/>
            <person name="Pal S."/>
            <person name="Amin A."/>
            <person name="Vashisth P."/>
            <person name="McNeill T.Z."/>
            <person name="Xiang Q."/>
            <person name="Sodergren E."/>
            <person name="Baca E."/>
            <person name="Weinstock G.M."/>
            <person name="Norris S.J."/>
            <person name="Fraser C.M."/>
            <person name="Paulsen I.T."/>
        </authorList>
    </citation>
    <scope>NUCLEOTIDE SEQUENCE [LARGE SCALE GENOMIC DNA]</scope>
    <source>
        <strain evidence="2">ATCC 35405 / DSM 14222 / CIP 103919 / JCM 8153 / KCTC 15104</strain>
    </source>
</reference>
<keyword evidence="2" id="KW-1185">Reference proteome</keyword>
<protein>
    <submittedName>
        <fullName evidence="1">Uncharacterized protein</fullName>
    </submittedName>
</protein>
<dbReference type="HOGENOM" id="CLU_2866490_0_0_12"/>
<dbReference type="PaxDb" id="243275-TDE_0147"/>
<name>Q73RE2_TREDE</name>